<feature type="region of interest" description="Disordered" evidence="1">
    <location>
        <begin position="62"/>
        <end position="166"/>
    </location>
</feature>
<accession>A0A0C3BKX8</accession>
<gene>
    <name evidence="2" type="ORF">M408DRAFT_20072</name>
</gene>
<reference evidence="3" key="2">
    <citation type="submission" date="2015-01" db="EMBL/GenBank/DDBJ databases">
        <title>Evolutionary Origins and Diversification of the Mycorrhizal Mutualists.</title>
        <authorList>
            <consortium name="DOE Joint Genome Institute"/>
            <consortium name="Mycorrhizal Genomics Consortium"/>
            <person name="Kohler A."/>
            <person name="Kuo A."/>
            <person name="Nagy L.G."/>
            <person name="Floudas D."/>
            <person name="Copeland A."/>
            <person name="Barry K.W."/>
            <person name="Cichocki N."/>
            <person name="Veneault-Fourrey C."/>
            <person name="LaButti K."/>
            <person name="Lindquist E.A."/>
            <person name="Lipzen A."/>
            <person name="Lundell T."/>
            <person name="Morin E."/>
            <person name="Murat C."/>
            <person name="Riley R."/>
            <person name="Ohm R."/>
            <person name="Sun H."/>
            <person name="Tunlid A."/>
            <person name="Henrissat B."/>
            <person name="Grigoriev I.V."/>
            <person name="Hibbett D.S."/>
            <person name="Martin F."/>
        </authorList>
    </citation>
    <scope>NUCLEOTIDE SEQUENCE [LARGE SCALE GENOMIC DNA]</scope>
    <source>
        <strain evidence="3">MAFF 305830</strain>
    </source>
</reference>
<organism evidence="2 3">
    <name type="scientific">Serendipita vermifera MAFF 305830</name>
    <dbReference type="NCBI Taxonomy" id="933852"/>
    <lineage>
        <taxon>Eukaryota</taxon>
        <taxon>Fungi</taxon>
        <taxon>Dikarya</taxon>
        <taxon>Basidiomycota</taxon>
        <taxon>Agaricomycotina</taxon>
        <taxon>Agaricomycetes</taxon>
        <taxon>Sebacinales</taxon>
        <taxon>Serendipitaceae</taxon>
        <taxon>Serendipita</taxon>
    </lineage>
</organism>
<keyword evidence="3" id="KW-1185">Reference proteome</keyword>
<dbReference type="Proteomes" id="UP000054097">
    <property type="component" value="Unassembled WGS sequence"/>
</dbReference>
<evidence type="ECO:0000313" key="2">
    <source>
        <dbReference type="EMBL" id="KIM32709.1"/>
    </source>
</evidence>
<evidence type="ECO:0000256" key="1">
    <source>
        <dbReference type="SAM" id="MobiDB-lite"/>
    </source>
</evidence>
<proteinExistence type="predicted"/>
<dbReference type="OrthoDB" id="3139527at2759"/>
<protein>
    <submittedName>
        <fullName evidence="2">Uncharacterized protein</fullName>
    </submittedName>
</protein>
<evidence type="ECO:0000313" key="3">
    <source>
        <dbReference type="Proteomes" id="UP000054097"/>
    </source>
</evidence>
<reference evidence="2 3" key="1">
    <citation type="submission" date="2014-04" db="EMBL/GenBank/DDBJ databases">
        <authorList>
            <consortium name="DOE Joint Genome Institute"/>
            <person name="Kuo A."/>
            <person name="Zuccaro A."/>
            <person name="Kohler A."/>
            <person name="Nagy L.G."/>
            <person name="Floudas D."/>
            <person name="Copeland A."/>
            <person name="Barry K.W."/>
            <person name="Cichocki N."/>
            <person name="Veneault-Fourrey C."/>
            <person name="LaButti K."/>
            <person name="Lindquist E.A."/>
            <person name="Lipzen A."/>
            <person name="Lundell T."/>
            <person name="Morin E."/>
            <person name="Murat C."/>
            <person name="Sun H."/>
            <person name="Tunlid A."/>
            <person name="Henrissat B."/>
            <person name="Grigoriev I.V."/>
            <person name="Hibbett D.S."/>
            <person name="Martin F."/>
            <person name="Nordberg H.P."/>
            <person name="Cantor M.N."/>
            <person name="Hua S.X."/>
        </authorList>
    </citation>
    <scope>NUCLEOTIDE SEQUENCE [LARGE SCALE GENOMIC DNA]</scope>
    <source>
        <strain evidence="2 3">MAFF 305830</strain>
    </source>
</reference>
<dbReference type="HOGENOM" id="CLU_1603752_0_0_1"/>
<feature type="compositionally biased region" description="Polar residues" evidence="1">
    <location>
        <begin position="111"/>
        <end position="121"/>
    </location>
</feature>
<sequence length="166" mass="18415">MSSNSNIPLHEPVGTDTNNWTTLSKEEAKIRAKAVQKGHEPHDWRWAYNKTFKTDKAYPESLRPVVNSSGNVPAGDEQPNTSDFVRHTTDTPLGPDRLEHQQEARNFGNFHETTAPRSNVNDAPLGSNLLGHQQRDEHISAPENAPEFAGGRDRASEPKTQTNIVG</sequence>
<dbReference type="AlphaFoldDB" id="A0A0C3BKX8"/>
<feature type="region of interest" description="Disordered" evidence="1">
    <location>
        <begin position="1"/>
        <end position="21"/>
    </location>
</feature>
<name>A0A0C3BKX8_SERVB</name>
<dbReference type="EMBL" id="KN824279">
    <property type="protein sequence ID" value="KIM32709.1"/>
    <property type="molecule type" value="Genomic_DNA"/>
</dbReference>